<dbReference type="Pfam" id="PF09981">
    <property type="entry name" value="DUF2218"/>
    <property type="match status" value="1"/>
</dbReference>
<dbReference type="InterPro" id="IPR014543">
    <property type="entry name" value="UCP028291"/>
</dbReference>
<evidence type="ECO:0000313" key="1">
    <source>
        <dbReference type="EMBL" id="QSB03985.1"/>
    </source>
</evidence>
<protein>
    <submittedName>
        <fullName evidence="1">DUF2218 domain-containing protein</fullName>
    </submittedName>
</protein>
<accession>A0A895XLZ4</accession>
<evidence type="ECO:0000313" key="2">
    <source>
        <dbReference type="Proteomes" id="UP000662939"/>
    </source>
</evidence>
<dbReference type="Gene3D" id="3.30.310.50">
    <property type="entry name" value="Alpha-D-phosphohexomutase, C-terminal domain"/>
    <property type="match status" value="1"/>
</dbReference>
<gene>
    <name evidence="1" type="ORF">JQS30_09125</name>
</gene>
<dbReference type="Proteomes" id="UP000662939">
    <property type="component" value="Chromosome"/>
</dbReference>
<dbReference type="AlphaFoldDB" id="A0A895XLZ4"/>
<organism evidence="1 2">
    <name type="scientific">Natronoglycomyces albus</name>
    <dbReference type="NCBI Taxonomy" id="2811108"/>
    <lineage>
        <taxon>Bacteria</taxon>
        <taxon>Bacillati</taxon>
        <taxon>Actinomycetota</taxon>
        <taxon>Actinomycetes</taxon>
        <taxon>Glycomycetales</taxon>
        <taxon>Glycomycetaceae</taxon>
        <taxon>Natronoglycomyces</taxon>
    </lineage>
</organism>
<proteinExistence type="predicted"/>
<keyword evidence="2" id="KW-1185">Reference proteome</keyword>
<dbReference type="KEGG" id="nav:JQS30_09125"/>
<dbReference type="RefSeq" id="WP_213169983.1">
    <property type="nucleotide sequence ID" value="NZ_CP070496.1"/>
</dbReference>
<dbReference type="EMBL" id="CP070496">
    <property type="protein sequence ID" value="QSB03985.1"/>
    <property type="molecule type" value="Genomic_DNA"/>
</dbReference>
<reference evidence="1" key="1">
    <citation type="submission" date="2021-02" db="EMBL/GenBank/DDBJ databases">
        <title>Natronoglycomyces albus gen. nov., sp. nov, a haloalkaliphilic actinobacterium from a soda solonchak soil.</title>
        <authorList>
            <person name="Sorokin D.Y."/>
            <person name="Khijniak T.V."/>
            <person name="Zakharycheva A.P."/>
            <person name="Boueva O.V."/>
            <person name="Ariskina E.V."/>
            <person name="Hahnke R.L."/>
            <person name="Bunk B."/>
            <person name="Sproer C."/>
            <person name="Schumann P."/>
            <person name="Evtushenko L.I."/>
            <person name="Kublanov I.V."/>
        </authorList>
    </citation>
    <scope>NUCLEOTIDE SEQUENCE</scope>
    <source>
        <strain evidence="1">DSM 106290</strain>
    </source>
</reference>
<sequence length="95" mass="10911">MTFTSHARVDTDRPARYLKQLCSHFDRKANSTFDEEKGRTDFEFGVCEFLVEQGALVLDLTAGDLDQLDKLEFVVGDHLERFGKKDGLAVNWKRD</sequence>
<name>A0A895XLZ4_9ACTN</name>